<name>A0AAN4Z7E3_9BILA</name>
<feature type="transmembrane region" description="Helical" evidence="2">
    <location>
        <begin position="6"/>
        <end position="29"/>
    </location>
</feature>
<feature type="non-terminal residue" evidence="3">
    <location>
        <position position="145"/>
    </location>
</feature>
<proteinExistence type="predicted"/>
<reference evidence="4" key="1">
    <citation type="submission" date="2022-10" db="EMBL/GenBank/DDBJ databases">
        <title>Genome assembly of Pristionchus species.</title>
        <authorList>
            <person name="Yoshida K."/>
            <person name="Sommer R.J."/>
        </authorList>
    </citation>
    <scope>NUCLEOTIDE SEQUENCE [LARGE SCALE GENOMIC DNA]</scope>
    <source>
        <strain evidence="4">RS5460</strain>
    </source>
</reference>
<evidence type="ECO:0000256" key="1">
    <source>
        <dbReference type="SAM" id="MobiDB-lite"/>
    </source>
</evidence>
<accession>A0AAN4Z7E3</accession>
<dbReference type="Proteomes" id="UP001328107">
    <property type="component" value="Unassembled WGS sequence"/>
</dbReference>
<feature type="non-terminal residue" evidence="3">
    <location>
        <position position="1"/>
    </location>
</feature>
<keyword evidence="2" id="KW-0812">Transmembrane</keyword>
<comment type="caution">
    <text evidence="3">The sequence shown here is derived from an EMBL/GenBank/DDBJ whole genome shotgun (WGS) entry which is preliminary data.</text>
</comment>
<evidence type="ECO:0000313" key="3">
    <source>
        <dbReference type="EMBL" id="GMR34704.1"/>
    </source>
</evidence>
<feature type="region of interest" description="Disordered" evidence="1">
    <location>
        <begin position="84"/>
        <end position="115"/>
    </location>
</feature>
<gene>
    <name evidence="3" type="ORF">PMAYCL1PPCAC_04899</name>
</gene>
<evidence type="ECO:0000313" key="4">
    <source>
        <dbReference type="Proteomes" id="UP001328107"/>
    </source>
</evidence>
<dbReference type="EMBL" id="BTRK01000002">
    <property type="protein sequence ID" value="GMR34704.1"/>
    <property type="molecule type" value="Genomic_DNA"/>
</dbReference>
<keyword evidence="4" id="KW-1185">Reference proteome</keyword>
<protein>
    <submittedName>
        <fullName evidence="3">Uncharacterized protein</fullName>
    </submittedName>
</protein>
<dbReference type="AlphaFoldDB" id="A0AAN4Z7E3"/>
<sequence length="145" mass="15976">AILRTTISSFALASADIIGNIIALYIFLWTIHLKRKEDRATFVTSMHFWIETEQVISLLREVLFPILLTGLFGQVRCLLLGTIKSNSKPGQPPNSRNAKLSGSSTQSARKQPANGTISDRRSLLLFQTSQTIADSTARPLLTTSC</sequence>
<evidence type="ECO:0000256" key="2">
    <source>
        <dbReference type="SAM" id="Phobius"/>
    </source>
</evidence>
<organism evidence="3 4">
    <name type="scientific">Pristionchus mayeri</name>
    <dbReference type="NCBI Taxonomy" id="1317129"/>
    <lineage>
        <taxon>Eukaryota</taxon>
        <taxon>Metazoa</taxon>
        <taxon>Ecdysozoa</taxon>
        <taxon>Nematoda</taxon>
        <taxon>Chromadorea</taxon>
        <taxon>Rhabditida</taxon>
        <taxon>Rhabditina</taxon>
        <taxon>Diplogasteromorpha</taxon>
        <taxon>Diplogasteroidea</taxon>
        <taxon>Neodiplogasteridae</taxon>
        <taxon>Pristionchus</taxon>
    </lineage>
</organism>
<keyword evidence="2" id="KW-0472">Membrane</keyword>
<keyword evidence="2" id="KW-1133">Transmembrane helix</keyword>